<evidence type="ECO:0000313" key="1">
    <source>
        <dbReference type="EMBL" id="KAI3683202.1"/>
    </source>
</evidence>
<accession>A0ACB8YCL6</accession>
<dbReference type="Proteomes" id="UP001056120">
    <property type="component" value="Linkage Group LG28"/>
</dbReference>
<reference evidence="1 2" key="2">
    <citation type="journal article" date="2022" name="Mol. Ecol. Resour.">
        <title>The genomes of chicory, endive, great burdock and yacon provide insights into Asteraceae paleo-polyploidization history and plant inulin production.</title>
        <authorList>
            <person name="Fan W."/>
            <person name="Wang S."/>
            <person name="Wang H."/>
            <person name="Wang A."/>
            <person name="Jiang F."/>
            <person name="Liu H."/>
            <person name="Zhao H."/>
            <person name="Xu D."/>
            <person name="Zhang Y."/>
        </authorList>
    </citation>
    <scope>NUCLEOTIDE SEQUENCE [LARGE SCALE GENOMIC DNA]</scope>
    <source>
        <strain evidence="2">cv. Yunnan</strain>
        <tissue evidence="1">Leaves</tissue>
    </source>
</reference>
<gene>
    <name evidence="1" type="ORF">L1987_83702</name>
</gene>
<dbReference type="EMBL" id="CM042045">
    <property type="protein sequence ID" value="KAI3683202.1"/>
    <property type="molecule type" value="Genomic_DNA"/>
</dbReference>
<reference evidence="2" key="1">
    <citation type="journal article" date="2022" name="Mol. Ecol. Resour.">
        <title>The genomes of chicory, endive, great burdock and yacon provide insights into Asteraceae palaeo-polyploidization history and plant inulin production.</title>
        <authorList>
            <person name="Fan W."/>
            <person name="Wang S."/>
            <person name="Wang H."/>
            <person name="Wang A."/>
            <person name="Jiang F."/>
            <person name="Liu H."/>
            <person name="Zhao H."/>
            <person name="Xu D."/>
            <person name="Zhang Y."/>
        </authorList>
    </citation>
    <scope>NUCLEOTIDE SEQUENCE [LARGE SCALE GENOMIC DNA]</scope>
    <source>
        <strain evidence="2">cv. Yunnan</strain>
    </source>
</reference>
<name>A0ACB8YCL6_9ASTR</name>
<protein>
    <submittedName>
        <fullName evidence="1">Uncharacterized protein</fullName>
    </submittedName>
</protein>
<comment type="caution">
    <text evidence="1">The sequence shown here is derived from an EMBL/GenBank/DDBJ whole genome shotgun (WGS) entry which is preliminary data.</text>
</comment>
<proteinExistence type="predicted"/>
<organism evidence="1 2">
    <name type="scientific">Smallanthus sonchifolius</name>
    <dbReference type="NCBI Taxonomy" id="185202"/>
    <lineage>
        <taxon>Eukaryota</taxon>
        <taxon>Viridiplantae</taxon>
        <taxon>Streptophyta</taxon>
        <taxon>Embryophyta</taxon>
        <taxon>Tracheophyta</taxon>
        <taxon>Spermatophyta</taxon>
        <taxon>Magnoliopsida</taxon>
        <taxon>eudicotyledons</taxon>
        <taxon>Gunneridae</taxon>
        <taxon>Pentapetalae</taxon>
        <taxon>asterids</taxon>
        <taxon>campanulids</taxon>
        <taxon>Asterales</taxon>
        <taxon>Asteraceae</taxon>
        <taxon>Asteroideae</taxon>
        <taxon>Heliantheae alliance</taxon>
        <taxon>Millerieae</taxon>
        <taxon>Smallanthus</taxon>
    </lineage>
</organism>
<sequence>MITSKNGSLTEKCRLFETQIPPKHTEHFLEALNDQESLQLLSWHAFGHNEPNEGDKEESMKVVRYCKGHPLALKVLGCSLRSEDAAWDDILESLGKETNPDITKVLKVSFDTLPSEKDKELFKHIACLFVGEDRKFTEDILKACGICKSSGIKILINRCLLTVGSSDKLMMHQLLQDMGKDIVRQESPKKPWKRSILLDHEECLDVLQNRQQTTTALEEAQEKSALPLVSYIHTFTLTEIQHHYKTQALSEIDKEVLHRLGCTDIEYLNHCGFSKAGTSGVYDLPGRMLPPAQISRVTEAGPSRIEIKNLTKNSSWTYQPIMYAFPEYNEFEYGEEVVVVWLSYWVFGKNEFEDGDEVSIHFSVKYHCLDDSACFIGYGGKGPDYANVREYVKCKTLGVKV</sequence>
<keyword evidence="2" id="KW-1185">Reference proteome</keyword>
<evidence type="ECO:0000313" key="2">
    <source>
        <dbReference type="Proteomes" id="UP001056120"/>
    </source>
</evidence>